<dbReference type="PANTHER" id="PTHR12411">
    <property type="entry name" value="CYSTEINE PROTEASE FAMILY C1-RELATED"/>
    <property type="match status" value="1"/>
</dbReference>
<dbReference type="PROSITE" id="PS00640">
    <property type="entry name" value="THIOL_PROTEASE_ASN"/>
    <property type="match status" value="1"/>
</dbReference>
<keyword evidence="6" id="KW-0865">Zymogen</keyword>
<evidence type="ECO:0000256" key="6">
    <source>
        <dbReference type="ARBA" id="ARBA00023145"/>
    </source>
</evidence>
<dbReference type="PROSITE" id="PS00139">
    <property type="entry name" value="THIOL_PROTEASE_CYS"/>
    <property type="match status" value="1"/>
</dbReference>
<keyword evidence="4" id="KW-0378">Hydrolase</keyword>
<evidence type="ECO:0000259" key="8">
    <source>
        <dbReference type="SMART" id="SM00645"/>
    </source>
</evidence>
<dbReference type="EMBL" id="BTSX01000001">
    <property type="protein sequence ID" value="GMS81276.1"/>
    <property type="molecule type" value="Genomic_DNA"/>
</dbReference>
<keyword evidence="2" id="KW-0645">Protease</keyword>
<dbReference type="GO" id="GO:0008234">
    <property type="term" value="F:cysteine-type peptidase activity"/>
    <property type="evidence" value="ECO:0007669"/>
    <property type="project" value="UniProtKB-KW"/>
</dbReference>
<dbReference type="AlphaFoldDB" id="A0AAV5SNU0"/>
<dbReference type="PROSITE" id="PS00639">
    <property type="entry name" value="THIOL_PROTEASE_HIS"/>
    <property type="match status" value="1"/>
</dbReference>
<dbReference type="InterPro" id="IPR038765">
    <property type="entry name" value="Papain-like_cys_pep_sf"/>
</dbReference>
<dbReference type="GO" id="GO:0006508">
    <property type="term" value="P:proteolysis"/>
    <property type="evidence" value="ECO:0007669"/>
    <property type="project" value="UniProtKB-KW"/>
</dbReference>
<evidence type="ECO:0000313" key="9">
    <source>
        <dbReference type="EMBL" id="GMS81276.1"/>
    </source>
</evidence>
<keyword evidence="7" id="KW-1015">Disulfide bond</keyword>
<dbReference type="SUPFAM" id="SSF54001">
    <property type="entry name" value="Cysteine proteinases"/>
    <property type="match status" value="1"/>
</dbReference>
<dbReference type="InterPro" id="IPR000169">
    <property type="entry name" value="Pept_cys_AS"/>
</dbReference>
<evidence type="ECO:0000256" key="7">
    <source>
        <dbReference type="ARBA" id="ARBA00023157"/>
    </source>
</evidence>
<organism evidence="9 10">
    <name type="scientific">Pristionchus entomophagus</name>
    <dbReference type="NCBI Taxonomy" id="358040"/>
    <lineage>
        <taxon>Eukaryota</taxon>
        <taxon>Metazoa</taxon>
        <taxon>Ecdysozoa</taxon>
        <taxon>Nematoda</taxon>
        <taxon>Chromadorea</taxon>
        <taxon>Rhabditida</taxon>
        <taxon>Rhabditina</taxon>
        <taxon>Diplogasteromorpha</taxon>
        <taxon>Diplogasteroidea</taxon>
        <taxon>Neodiplogasteridae</taxon>
        <taxon>Pristionchus</taxon>
    </lineage>
</organism>
<feature type="domain" description="Peptidase C1A papain C-terminal" evidence="8">
    <location>
        <begin position="78"/>
        <end position="329"/>
    </location>
</feature>
<evidence type="ECO:0000256" key="4">
    <source>
        <dbReference type="ARBA" id="ARBA00022801"/>
    </source>
</evidence>
<gene>
    <name evidence="9" type="ORF">PENTCL1PPCAC_3451</name>
</gene>
<evidence type="ECO:0000256" key="1">
    <source>
        <dbReference type="ARBA" id="ARBA00008455"/>
    </source>
</evidence>
<comment type="similarity">
    <text evidence="1">Belongs to the peptidase C1 family.</text>
</comment>
<evidence type="ECO:0000256" key="5">
    <source>
        <dbReference type="ARBA" id="ARBA00022807"/>
    </source>
</evidence>
<dbReference type="InterPro" id="IPR000668">
    <property type="entry name" value="Peptidase_C1A_C"/>
</dbReference>
<dbReference type="CDD" id="cd02620">
    <property type="entry name" value="Peptidase_C1A_CathepsinB"/>
    <property type="match status" value="1"/>
</dbReference>
<proteinExistence type="inferred from homology"/>
<dbReference type="FunFam" id="3.90.70.10:FF:000031">
    <property type="entry name" value="Cathepsin B"/>
    <property type="match status" value="1"/>
</dbReference>
<evidence type="ECO:0000256" key="3">
    <source>
        <dbReference type="ARBA" id="ARBA00022729"/>
    </source>
</evidence>
<dbReference type="InterPro" id="IPR025660">
    <property type="entry name" value="Pept_his_AS"/>
</dbReference>
<dbReference type="SMART" id="SM00645">
    <property type="entry name" value="Pept_C1"/>
    <property type="match status" value="1"/>
</dbReference>
<reference evidence="9" key="1">
    <citation type="submission" date="2023-10" db="EMBL/GenBank/DDBJ databases">
        <title>Genome assembly of Pristionchus species.</title>
        <authorList>
            <person name="Yoshida K."/>
            <person name="Sommer R.J."/>
        </authorList>
    </citation>
    <scope>NUCLEOTIDE SEQUENCE</scope>
    <source>
        <strain evidence="9">RS0144</strain>
    </source>
</reference>
<dbReference type="InterPro" id="IPR025661">
    <property type="entry name" value="Pept_asp_AS"/>
</dbReference>
<dbReference type="InterPro" id="IPR013128">
    <property type="entry name" value="Peptidase_C1A"/>
</dbReference>
<evidence type="ECO:0000313" key="10">
    <source>
        <dbReference type="Proteomes" id="UP001432027"/>
    </source>
</evidence>
<feature type="non-terminal residue" evidence="9">
    <location>
        <position position="1"/>
    </location>
</feature>
<keyword evidence="3" id="KW-0732">Signal</keyword>
<evidence type="ECO:0000256" key="2">
    <source>
        <dbReference type="ARBA" id="ARBA00022670"/>
    </source>
</evidence>
<keyword evidence="5" id="KW-0788">Thiol protease</keyword>
<dbReference type="Proteomes" id="UP001432027">
    <property type="component" value="Unassembled WGS sequence"/>
</dbReference>
<dbReference type="Gene3D" id="3.90.70.10">
    <property type="entry name" value="Cysteine proteinases"/>
    <property type="match status" value="1"/>
</dbReference>
<protein>
    <recommendedName>
        <fullName evidence="8">Peptidase C1A papain C-terminal domain-containing protein</fullName>
    </recommendedName>
</protein>
<accession>A0AAV5SNU0</accession>
<name>A0AAV5SNU0_9BILA</name>
<comment type="caution">
    <text evidence="9">The sequence shown here is derived from an EMBL/GenBank/DDBJ whole genome shotgun (WGS) entry which is preliminary data.</text>
</comment>
<keyword evidence="10" id="KW-1185">Reference proteome</keyword>
<sequence length="332" mass="36450">DKLRDRVISAVELTGQALVDYINTNVQTFKAKLNTRFANRSERAKTKAINGVAPSIDELASQLDREGRVTHTVLADELPEFFDARAAWPTCKTIGLISDQSNCGSCWAVSTGEVIADRICIASGGSQHVNVSSDDIMSCCVQCGNGCDGGDPFKAVKWYMSHGVVTGSDYDAHAGCKPYPFPSCEHHTNNPRYESCDSEPDFWTPRCRKSCQDGYTLTYAQDKHYGVSAYGVSRKVADIQKEIFSNGPVTATFTVYEDFEQYASGIYVHKSGKYLGTHAVKVIGWGTEGSTPYWLVANSWNTDWGENGLFRIIRGTNEVGFEAAIIACLPKL</sequence>
<dbReference type="Pfam" id="PF00112">
    <property type="entry name" value="Peptidase_C1"/>
    <property type="match status" value="1"/>
</dbReference>
<dbReference type="PRINTS" id="PR00705">
    <property type="entry name" value="PAPAIN"/>
</dbReference>